<dbReference type="AlphaFoldDB" id="A0A075A2G5"/>
<organism evidence="1 2">
    <name type="scientific">Opisthorchis viverrini</name>
    <name type="common">Southeast Asian liver fluke</name>
    <dbReference type="NCBI Taxonomy" id="6198"/>
    <lineage>
        <taxon>Eukaryota</taxon>
        <taxon>Metazoa</taxon>
        <taxon>Spiralia</taxon>
        <taxon>Lophotrochozoa</taxon>
        <taxon>Platyhelminthes</taxon>
        <taxon>Trematoda</taxon>
        <taxon>Digenea</taxon>
        <taxon>Opisthorchiida</taxon>
        <taxon>Opisthorchiata</taxon>
        <taxon>Opisthorchiidae</taxon>
        <taxon>Opisthorchis</taxon>
    </lineage>
</organism>
<dbReference type="RefSeq" id="XP_009163805.1">
    <property type="nucleotide sequence ID" value="XM_009165541.1"/>
</dbReference>
<dbReference type="OrthoDB" id="6244958at2759"/>
<dbReference type="KEGG" id="ovi:T265_01500"/>
<name>A0A075A2G5_OPIVI</name>
<evidence type="ECO:0000313" key="2">
    <source>
        <dbReference type="Proteomes" id="UP000054324"/>
    </source>
</evidence>
<evidence type="ECO:0000313" key="1">
    <source>
        <dbReference type="EMBL" id="KER32447.1"/>
    </source>
</evidence>
<dbReference type="Proteomes" id="UP000054324">
    <property type="component" value="Unassembled WGS sequence"/>
</dbReference>
<gene>
    <name evidence="1" type="ORF">T265_01500</name>
</gene>
<protein>
    <submittedName>
        <fullName evidence="1">Uncharacterized protein</fullName>
    </submittedName>
</protein>
<dbReference type="GeneID" id="20315688"/>
<keyword evidence="2" id="KW-1185">Reference proteome</keyword>
<accession>A0A075A2G5</accession>
<dbReference type="EMBL" id="KL596634">
    <property type="protein sequence ID" value="KER32447.1"/>
    <property type="molecule type" value="Genomic_DNA"/>
</dbReference>
<dbReference type="CTD" id="20315688"/>
<proteinExistence type="predicted"/>
<sequence length="85" mass="9824">MCVTEAKTACRLIGHARWDTSRQYKQAPFLCREALSSIELDNRTAQRRLFTGIQSSKARSAECNSRAIYTTSHRFWVTRHTEGEM</sequence>
<reference evidence="1 2" key="1">
    <citation type="submission" date="2013-11" db="EMBL/GenBank/DDBJ databases">
        <title>Opisthorchis viverrini - life in the bile duct.</title>
        <authorList>
            <person name="Young N.D."/>
            <person name="Nagarajan N."/>
            <person name="Lin S.J."/>
            <person name="Korhonen P.K."/>
            <person name="Jex A.R."/>
            <person name="Hall R.S."/>
            <person name="Safavi-Hemami H."/>
            <person name="Kaewkong W."/>
            <person name="Bertrand D."/>
            <person name="Gao S."/>
            <person name="Seet Q."/>
            <person name="Wongkham S."/>
            <person name="Teh B.T."/>
            <person name="Wongkham C."/>
            <person name="Intapan P.M."/>
            <person name="Maleewong W."/>
            <person name="Yang X."/>
            <person name="Hu M."/>
            <person name="Wang Z."/>
            <person name="Hofmann A."/>
            <person name="Sternberg P.W."/>
            <person name="Tan P."/>
            <person name="Wang J."/>
            <person name="Gasser R.B."/>
        </authorList>
    </citation>
    <scope>NUCLEOTIDE SEQUENCE [LARGE SCALE GENOMIC DNA]</scope>
</reference>